<dbReference type="EMBL" id="MAYW01000078">
    <property type="protein sequence ID" value="ODS32084.1"/>
    <property type="molecule type" value="Genomic_DNA"/>
</dbReference>
<reference evidence="1 2" key="1">
    <citation type="submission" date="2016-07" db="EMBL/GenBank/DDBJ databases">
        <title>Draft genome of Scalindua rubra, obtained from a brine-seawater interface in the Red Sea, sheds light on salt adaptation in anammox bacteria.</title>
        <authorList>
            <person name="Speth D.R."/>
            <person name="Lagkouvardos I."/>
            <person name="Wang Y."/>
            <person name="Qian P.-Y."/>
            <person name="Dutilh B.E."/>
            <person name="Jetten M.S."/>
        </authorList>
    </citation>
    <scope>NUCLEOTIDE SEQUENCE [LARGE SCALE GENOMIC DNA]</scope>
    <source>
        <strain evidence="1">BSI-1</strain>
    </source>
</reference>
<accession>A0A1E3XAT8</accession>
<comment type="caution">
    <text evidence="1">The sequence shown here is derived from an EMBL/GenBank/DDBJ whole genome shotgun (WGS) entry which is preliminary data.</text>
</comment>
<evidence type="ECO:0000313" key="2">
    <source>
        <dbReference type="Proteomes" id="UP000094056"/>
    </source>
</evidence>
<dbReference type="AlphaFoldDB" id="A0A1E3XAT8"/>
<evidence type="ECO:0000313" key="1">
    <source>
        <dbReference type="EMBL" id="ODS32084.1"/>
    </source>
</evidence>
<organism evidence="1 2">
    <name type="scientific">Candidatus Scalindua rubra</name>
    <dbReference type="NCBI Taxonomy" id="1872076"/>
    <lineage>
        <taxon>Bacteria</taxon>
        <taxon>Pseudomonadati</taxon>
        <taxon>Planctomycetota</taxon>
        <taxon>Candidatus Brocadiia</taxon>
        <taxon>Candidatus Brocadiales</taxon>
        <taxon>Candidatus Scalinduaceae</taxon>
        <taxon>Candidatus Scalindua</taxon>
    </lineage>
</organism>
<sequence length="198" mass="23291">MSNTQQTIFEIIQNKTDELNKKNNTVSWKKFIGDYFVRVIIEFLNKEIPEGYQITEPNSYITGYPIEYDLLIVKTGSKPERFTHSFDPKDVHLGLELKMNGIYGRRKDLVKNNHKVKNIFDIVKKKHPHINFVYLTFSEATNPKRTGSIDYLKINKNVIGKDYGVFCLSDSRRQTITAELEYDWDKFVEEINRSLIMK</sequence>
<gene>
    <name evidence="1" type="ORF">SCARUB_02791</name>
</gene>
<proteinExistence type="predicted"/>
<name>A0A1E3XAT8_9BACT</name>
<dbReference type="Proteomes" id="UP000094056">
    <property type="component" value="Unassembled WGS sequence"/>
</dbReference>
<protein>
    <submittedName>
        <fullName evidence="1">Uncharacterized protein</fullName>
    </submittedName>
</protein>